<organism evidence="1 2">
    <name type="scientific">Pristionchus pacificus</name>
    <name type="common">Parasitic nematode worm</name>
    <dbReference type="NCBI Taxonomy" id="54126"/>
    <lineage>
        <taxon>Eukaryota</taxon>
        <taxon>Metazoa</taxon>
        <taxon>Ecdysozoa</taxon>
        <taxon>Nematoda</taxon>
        <taxon>Chromadorea</taxon>
        <taxon>Rhabditida</taxon>
        <taxon>Rhabditina</taxon>
        <taxon>Diplogasteromorpha</taxon>
        <taxon>Diplogasteroidea</taxon>
        <taxon>Neodiplogasteridae</taxon>
        <taxon>Pristionchus</taxon>
    </lineage>
</organism>
<evidence type="ECO:0000313" key="2">
    <source>
        <dbReference type="Proteomes" id="UP000005239"/>
    </source>
</evidence>
<dbReference type="Proteomes" id="UP000005239">
    <property type="component" value="Unassembled WGS sequence"/>
</dbReference>
<sequence>MGSTVGIDTVKDQRSTCLEGSADVQVFSLRGGYALRPCCEQQRPHLLLQLLQRQKDSAETKRIANTNL</sequence>
<dbReference type="EnsemblMetazoa" id="PPA45820.1">
    <property type="protein sequence ID" value="PPA45820.1"/>
    <property type="gene ID" value="WBGene00284189"/>
</dbReference>
<proteinExistence type="predicted"/>
<reference evidence="2" key="1">
    <citation type="journal article" date="2008" name="Nat. Genet.">
        <title>The Pristionchus pacificus genome provides a unique perspective on nematode lifestyle and parasitism.</title>
        <authorList>
            <person name="Dieterich C."/>
            <person name="Clifton S.W."/>
            <person name="Schuster L.N."/>
            <person name="Chinwalla A."/>
            <person name="Delehaunty K."/>
            <person name="Dinkelacker I."/>
            <person name="Fulton L."/>
            <person name="Fulton R."/>
            <person name="Godfrey J."/>
            <person name="Minx P."/>
            <person name="Mitreva M."/>
            <person name="Roeseler W."/>
            <person name="Tian H."/>
            <person name="Witte H."/>
            <person name="Yang S.P."/>
            <person name="Wilson R.K."/>
            <person name="Sommer R.J."/>
        </authorList>
    </citation>
    <scope>NUCLEOTIDE SEQUENCE [LARGE SCALE GENOMIC DNA]</scope>
    <source>
        <strain evidence="2">PS312</strain>
    </source>
</reference>
<reference evidence="1" key="2">
    <citation type="submission" date="2022-06" db="UniProtKB">
        <authorList>
            <consortium name="EnsemblMetazoa"/>
        </authorList>
    </citation>
    <scope>IDENTIFICATION</scope>
    <source>
        <strain evidence="1">PS312</strain>
    </source>
</reference>
<protein>
    <submittedName>
        <fullName evidence="1">Uncharacterized protein</fullName>
    </submittedName>
</protein>
<keyword evidence="2" id="KW-1185">Reference proteome</keyword>
<name>A0A2A6BRD2_PRIPA</name>
<dbReference type="AlphaFoldDB" id="A0A2A6BRD2"/>
<gene>
    <name evidence="1" type="primary">WBGene00284189</name>
</gene>
<accession>A0A2A6BRD2</accession>
<accession>A0A8R1Z1L0</accession>
<evidence type="ECO:0000313" key="1">
    <source>
        <dbReference type="EnsemblMetazoa" id="PPA45820.1"/>
    </source>
</evidence>